<reference evidence="10 11" key="1">
    <citation type="submission" date="2015-06" db="EMBL/GenBank/DDBJ databases">
        <title>Survival trade-offs in plant roots during colonization by closely related pathogenic and mutualistic fungi.</title>
        <authorList>
            <person name="Hacquard S."/>
            <person name="Kracher B."/>
            <person name="Hiruma K."/>
            <person name="Weinman A."/>
            <person name="Muench P."/>
            <person name="Garrido Oter R."/>
            <person name="Ver Loren van Themaat E."/>
            <person name="Dallerey J.-F."/>
            <person name="Damm U."/>
            <person name="Henrissat B."/>
            <person name="Lespinet O."/>
            <person name="Thon M."/>
            <person name="Kemen E."/>
            <person name="McHardy A.C."/>
            <person name="Schulze-Lefert P."/>
            <person name="O'Connell R.J."/>
        </authorList>
    </citation>
    <scope>NUCLEOTIDE SEQUENCE [LARGE SCALE GENOMIC DNA]</scope>
    <source>
        <strain evidence="10 11">MAFF 238704</strain>
    </source>
</reference>
<dbReference type="SMART" id="SM00355">
    <property type="entry name" value="ZnF_C2H2"/>
    <property type="match status" value="2"/>
</dbReference>
<keyword evidence="2" id="KW-0479">Metal-binding</keyword>
<dbReference type="GO" id="GO:0008270">
    <property type="term" value="F:zinc ion binding"/>
    <property type="evidence" value="ECO:0007669"/>
    <property type="project" value="UniProtKB-KW"/>
</dbReference>
<dbReference type="InterPro" id="IPR051059">
    <property type="entry name" value="VerF-like"/>
</dbReference>
<dbReference type="PROSITE" id="PS50157">
    <property type="entry name" value="ZINC_FINGER_C2H2_2"/>
    <property type="match status" value="2"/>
</dbReference>
<name>A0A167BGN9_COLIC</name>
<feature type="domain" description="C2H2-type" evidence="9">
    <location>
        <begin position="35"/>
        <end position="62"/>
    </location>
</feature>
<dbReference type="GO" id="GO:0000978">
    <property type="term" value="F:RNA polymerase II cis-regulatory region sequence-specific DNA binding"/>
    <property type="evidence" value="ECO:0007669"/>
    <property type="project" value="InterPro"/>
</dbReference>
<sequence>MSSGTFLPTQANGQLLSPTDINAGGKRARRAARPYQCAHCSKVFKRSEHCIRHERSHTNEKPYKCQYCLKTYSRKDLVTRHERTLHAEQNGKSIEDQPESDASLDDTSSDKEKPQKRRRRASLAPLRQPTWSETQRRDSCTSTLVSNSIVVATQPKDATQDSQLYRQHSEAVLVPPYQLARPFTSPDDRLALPLNADPNDRLRHIRNHETIRITGASIDQPSQRPEGHSDGHSRSLYSPALTEDVLTLESLDSLLADSTSQSLAMPGDSFDFNQALFWGEAANGLETPSHQYHGPIIPNGSVGMSQDQPRLMQNTPRLMTQDLAVAGIESESRGASERNLPCLLEARRPSKPNFAMDKSMHDTICIDVNKRLTGPDASKEIPSLRMCQSFVSSYIECYHCHLPIIHLQTLSHGDIPSPLVLAMCSIGALYRLDRRRARRLWDLGLRLIEPVLTRDCPLWVVQTKFLLSFFATFSGDKDLAIRSIGESNFNALLYTKVRNELASDVDLLESTWADWVQRESWKRLLGGIYVMNAVNVIIYGFSPIFDASNDLEIEHFHDENLWNAASEKEWRKLLSSYRERNSKTTKEILEDILSENTDEARFESYHISPFSTLVLMHAVFIHTWQLSQISRTSKLFCFSPKGAQSALGNSILATALDSLDRCHELLKQTREGQFDETDDKDIASLCFSSQPILRAAYIRLFDITSDFDRLTLLAEDPKVIDSSVRRFAEVRLQRDENLLHAIEKAMESFQISVKMGYMLVRKTAAFRWSIEHAVTAWDNILFTTKWAHSVELDAIKGTRSSTRELEILGKMKIILEDADCDPTQGKSIAAGLARACSLVLQDTWVWGITVRMGDILERLAVAYECINDDNQRP</sequence>
<evidence type="ECO:0000259" key="9">
    <source>
        <dbReference type="PROSITE" id="PS50157"/>
    </source>
</evidence>
<dbReference type="EMBL" id="LFIW01001670">
    <property type="protein sequence ID" value="KZL81312.1"/>
    <property type="molecule type" value="Genomic_DNA"/>
</dbReference>
<dbReference type="Pfam" id="PF04082">
    <property type="entry name" value="Fungal_trans"/>
    <property type="match status" value="1"/>
</dbReference>
<dbReference type="STRING" id="1573173.A0A167BGN9"/>
<dbReference type="GO" id="GO:0000785">
    <property type="term" value="C:chromatin"/>
    <property type="evidence" value="ECO:0007669"/>
    <property type="project" value="TreeGrafter"/>
</dbReference>
<dbReference type="PROSITE" id="PS00028">
    <property type="entry name" value="ZINC_FINGER_C2H2_1"/>
    <property type="match status" value="2"/>
</dbReference>
<evidence type="ECO:0000313" key="10">
    <source>
        <dbReference type="EMBL" id="KZL81312.1"/>
    </source>
</evidence>
<dbReference type="InterPro" id="IPR036236">
    <property type="entry name" value="Znf_C2H2_sf"/>
</dbReference>
<feature type="region of interest" description="Disordered" evidence="8">
    <location>
        <begin position="84"/>
        <end position="139"/>
    </location>
</feature>
<accession>A0A167BGN9</accession>
<proteinExistence type="predicted"/>
<dbReference type="Gene3D" id="3.30.160.60">
    <property type="entry name" value="Classic Zinc Finger"/>
    <property type="match status" value="2"/>
</dbReference>
<dbReference type="FunFam" id="3.30.160.60:FF:002343">
    <property type="entry name" value="Zinc finger protein 33A"/>
    <property type="match status" value="1"/>
</dbReference>
<dbReference type="AlphaFoldDB" id="A0A167BGN9"/>
<gene>
    <name evidence="10" type="ORF">CI238_00319</name>
</gene>
<evidence type="ECO:0000256" key="6">
    <source>
        <dbReference type="ARBA" id="ARBA00023242"/>
    </source>
</evidence>
<dbReference type="InterPro" id="IPR013087">
    <property type="entry name" value="Znf_C2H2_type"/>
</dbReference>
<dbReference type="GO" id="GO:0006351">
    <property type="term" value="P:DNA-templated transcription"/>
    <property type="evidence" value="ECO:0007669"/>
    <property type="project" value="InterPro"/>
</dbReference>
<dbReference type="PANTHER" id="PTHR40626">
    <property type="entry name" value="MIP31509P"/>
    <property type="match status" value="1"/>
</dbReference>
<keyword evidence="3" id="KW-0677">Repeat</keyword>
<feature type="compositionally biased region" description="Polar residues" evidence="8">
    <location>
        <begin position="1"/>
        <end position="20"/>
    </location>
</feature>
<evidence type="ECO:0000256" key="7">
    <source>
        <dbReference type="PROSITE-ProRule" id="PRU00042"/>
    </source>
</evidence>
<keyword evidence="11" id="KW-1185">Reference proteome</keyword>
<keyword evidence="5" id="KW-0862">Zinc</keyword>
<evidence type="ECO:0000256" key="4">
    <source>
        <dbReference type="ARBA" id="ARBA00022771"/>
    </source>
</evidence>
<dbReference type="SUPFAM" id="SSF57667">
    <property type="entry name" value="beta-beta-alpha zinc fingers"/>
    <property type="match status" value="1"/>
</dbReference>
<comment type="subcellular location">
    <subcellularLocation>
        <location evidence="1">Nucleus</location>
    </subcellularLocation>
</comment>
<keyword evidence="6" id="KW-0539">Nucleus</keyword>
<feature type="region of interest" description="Disordered" evidence="8">
    <location>
        <begin position="1"/>
        <end position="27"/>
    </location>
</feature>
<evidence type="ECO:0000256" key="1">
    <source>
        <dbReference type="ARBA" id="ARBA00004123"/>
    </source>
</evidence>
<evidence type="ECO:0000256" key="3">
    <source>
        <dbReference type="ARBA" id="ARBA00022737"/>
    </source>
</evidence>
<keyword evidence="4 7" id="KW-0863">Zinc-finger</keyword>
<protein>
    <submittedName>
        <fullName evidence="10">Cytochrome p450</fullName>
    </submittedName>
</protein>
<dbReference type="GO" id="GO:0005634">
    <property type="term" value="C:nucleus"/>
    <property type="evidence" value="ECO:0007669"/>
    <property type="project" value="UniProtKB-SubCell"/>
</dbReference>
<evidence type="ECO:0000256" key="2">
    <source>
        <dbReference type="ARBA" id="ARBA00022723"/>
    </source>
</evidence>
<evidence type="ECO:0000256" key="5">
    <source>
        <dbReference type="ARBA" id="ARBA00022833"/>
    </source>
</evidence>
<evidence type="ECO:0000256" key="8">
    <source>
        <dbReference type="SAM" id="MobiDB-lite"/>
    </source>
</evidence>
<comment type="caution">
    <text evidence="10">The sequence shown here is derived from an EMBL/GenBank/DDBJ whole genome shotgun (WGS) entry which is preliminary data.</text>
</comment>
<dbReference type="InterPro" id="IPR007219">
    <property type="entry name" value="XnlR_reg_dom"/>
</dbReference>
<feature type="region of interest" description="Disordered" evidence="8">
    <location>
        <begin position="213"/>
        <end position="236"/>
    </location>
</feature>
<dbReference type="CDD" id="cd12148">
    <property type="entry name" value="fungal_TF_MHR"/>
    <property type="match status" value="1"/>
</dbReference>
<dbReference type="PANTHER" id="PTHR40626:SF35">
    <property type="entry name" value="FINGER DOMAIN PROTEIN, PUTATIVE-RELATED"/>
    <property type="match status" value="1"/>
</dbReference>
<dbReference type="GO" id="GO:0000981">
    <property type="term" value="F:DNA-binding transcription factor activity, RNA polymerase II-specific"/>
    <property type="evidence" value="ECO:0007669"/>
    <property type="project" value="InterPro"/>
</dbReference>
<dbReference type="Proteomes" id="UP000076584">
    <property type="component" value="Unassembled WGS sequence"/>
</dbReference>
<organism evidence="10 11">
    <name type="scientific">Colletotrichum incanum</name>
    <name type="common">Soybean anthracnose fungus</name>
    <dbReference type="NCBI Taxonomy" id="1573173"/>
    <lineage>
        <taxon>Eukaryota</taxon>
        <taxon>Fungi</taxon>
        <taxon>Dikarya</taxon>
        <taxon>Ascomycota</taxon>
        <taxon>Pezizomycotina</taxon>
        <taxon>Sordariomycetes</taxon>
        <taxon>Hypocreomycetidae</taxon>
        <taxon>Glomerellales</taxon>
        <taxon>Glomerellaceae</taxon>
        <taxon>Colletotrichum</taxon>
        <taxon>Colletotrichum spaethianum species complex</taxon>
    </lineage>
</organism>
<feature type="domain" description="C2H2-type" evidence="9">
    <location>
        <begin position="63"/>
        <end position="91"/>
    </location>
</feature>
<evidence type="ECO:0000313" key="11">
    <source>
        <dbReference type="Proteomes" id="UP000076584"/>
    </source>
</evidence>